<evidence type="ECO:0000256" key="1">
    <source>
        <dbReference type="SAM" id="MobiDB-lite"/>
    </source>
</evidence>
<evidence type="ECO:0000313" key="4">
    <source>
        <dbReference type="Proteomes" id="UP000694850"/>
    </source>
</evidence>
<feature type="compositionally biased region" description="Low complexity" evidence="1">
    <location>
        <begin position="45"/>
        <end position="54"/>
    </location>
</feature>
<feature type="transmembrane region" description="Helical" evidence="2">
    <location>
        <begin position="79"/>
        <end position="101"/>
    </location>
</feature>
<dbReference type="GO" id="GO:0033209">
    <property type="term" value="P:tumor necrosis factor-mediated signaling pathway"/>
    <property type="evidence" value="ECO:0007669"/>
    <property type="project" value="InterPro"/>
</dbReference>
<feature type="region of interest" description="Disordered" evidence="1">
    <location>
        <begin position="45"/>
        <end position="69"/>
    </location>
</feature>
<proteinExistence type="predicted"/>
<dbReference type="GO" id="GO:0031296">
    <property type="term" value="P:B cell costimulation"/>
    <property type="evidence" value="ECO:0007669"/>
    <property type="project" value="TreeGrafter"/>
</dbReference>
<dbReference type="PRINTS" id="PR01964">
    <property type="entry name" value="TNFACTORR13C"/>
</dbReference>
<keyword evidence="2" id="KW-0812">Transmembrane</keyword>
<dbReference type="Pfam" id="PF09256">
    <property type="entry name" value="BaffR-Tall_bind"/>
    <property type="match status" value="1"/>
</dbReference>
<dbReference type="CTD" id="115650"/>
<accession>A0A8B6ZW84</accession>
<dbReference type="GO" id="GO:0031295">
    <property type="term" value="P:T cell costimulation"/>
    <property type="evidence" value="ECO:0007669"/>
    <property type="project" value="TreeGrafter"/>
</dbReference>
<evidence type="ECO:0000313" key="5">
    <source>
        <dbReference type="RefSeq" id="XP_007939975.1"/>
    </source>
</evidence>
<name>A0A8B6ZW84_ORYAF</name>
<dbReference type="GO" id="GO:0009897">
    <property type="term" value="C:external side of plasma membrane"/>
    <property type="evidence" value="ECO:0007669"/>
    <property type="project" value="TreeGrafter"/>
</dbReference>
<feature type="domain" description="Tumour necrosis factor receptor 13C TALL-1 binding" evidence="3">
    <location>
        <begin position="16"/>
        <end position="45"/>
    </location>
</feature>
<keyword evidence="5" id="KW-0675">Receptor</keyword>
<dbReference type="PANTHER" id="PTHR20437">
    <property type="entry name" value="TUMOR NECROSIS FACTOR RECEPTOR SUBFAMILY MEMBER 13/17"/>
    <property type="match status" value="1"/>
</dbReference>
<dbReference type="PANTHER" id="PTHR20437:SF2">
    <property type="entry name" value="TUMOR NECROSIS FACTOR RECEPTOR SUPERFAMILY MEMBER 13C"/>
    <property type="match status" value="1"/>
</dbReference>
<dbReference type="RefSeq" id="XP_007939975.1">
    <property type="nucleotide sequence ID" value="XM_007941784.1"/>
</dbReference>
<dbReference type="GO" id="GO:0038023">
    <property type="term" value="F:signaling receptor activity"/>
    <property type="evidence" value="ECO:0007669"/>
    <property type="project" value="InterPro"/>
</dbReference>
<evidence type="ECO:0000256" key="2">
    <source>
        <dbReference type="SAM" id="Phobius"/>
    </source>
</evidence>
<feature type="region of interest" description="Disordered" evidence="1">
    <location>
        <begin position="131"/>
        <end position="178"/>
    </location>
</feature>
<dbReference type="InterPro" id="IPR043521">
    <property type="entry name" value="TNFR_13C/17"/>
</dbReference>
<evidence type="ECO:0000259" key="3">
    <source>
        <dbReference type="Pfam" id="PF09256"/>
    </source>
</evidence>
<sequence>MARGPRNIGSRDGPAPTLCGQAKCFDRLLRLCVACKLFRTPEPSPAAEASSLAPGTALQPQESVGAGAGPQGALPLPGLLLGAPALLGLALALLLVCLVTWRRRRGGVALPEAPERSGNEPLGNAIILSPGPTDATAPIWPPPEDAATTPSGHSVPVPATELGSTELVTTKTAGPEQL</sequence>
<protein>
    <submittedName>
        <fullName evidence="5">Tumor necrosis factor receptor superfamily member 13C</fullName>
    </submittedName>
</protein>
<keyword evidence="2" id="KW-1133">Transmembrane helix</keyword>
<keyword evidence="2" id="KW-0472">Membrane</keyword>
<dbReference type="GO" id="GO:0030890">
    <property type="term" value="P:positive regulation of B cell proliferation"/>
    <property type="evidence" value="ECO:0007669"/>
    <property type="project" value="TreeGrafter"/>
</dbReference>
<feature type="compositionally biased region" description="Polar residues" evidence="1">
    <location>
        <begin position="162"/>
        <end position="172"/>
    </location>
</feature>
<dbReference type="Proteomes" id="UP000694850">
    <property type="component" value="Unplaced"/>
</dbReference>
<organism evidence="4 5">
    <name type="scientific">Orycteropus afer afer</name>
    <dbReference type="NCBI Taxonomy" id="1230840"/>
    <lineage>
        <taxon>Eukaryota</taxon>
        <taxon>Metazoa</taxon>
        <taxon>Chordata</taxon>
        <taxon>Craniata</taxon>
        <taxon>Vertebrata</taxon>
        <taxon>Euteleostomi</taxon>
        <taxon>Mammalia</taxon>
        <taxon>Eutheria</taxon>
        <taxon>Afrotheria</taxon>
        <taxon>Tubulidentata</taxon>
        <taxon>Orycteropodidae</taxon>
        <taxon>Orycteropus</taxon>
    </lineage>
</organism>
<reference evidence="5" key="1">
    <citation type="submission" date="2025-08" db="UniProtKB">
        <authorList>
            <consortium name="RefSeq"/>
        </authorList>
    </citation>
    <scope>IDENTIFICATION</scope>
</reference>
<dbReference type="GO" id="GO:0042102">
    <property type="term" value="P:positive regulation of T cell proliferation"/>
    <property type="evidence" value="ECO:0007669"/>
    <property type="project" value="TreeGrafter"/>
</dbReference>
<gene>
    <name evidence="5" type="primary">TNFRSF13C</name>
</gene>
<dbReference type="InterPro" id="IPR015336">
    <property type="entry name" value="TNFR_13C_TALL-1-bd"/>
</dbReference>
<dbReference type="OrthoDB" id="9392810at2759"/>
<keyword evidence="4" id="KW-1185">Reference proteome</keyword>
<dbReference type="InterPro" id="IPR022338">
    <property type="entry name" value="TNFR_13C"/>
</dbReference>
<dbReference type="SUPFAM" id="SSF57586">
    <property type="entry name" value="TNF receptor-like"/>
    <property type="match status" value="1"/>
</dbReference>
<dbReference type="GeneID" id="103197807"/>
<dbReference type="AlphaFoldDB" id="A0A8B6ZW84"/>